<evidence type="ECO:0000256" key="2">
    <source>
        <dbReference type="ARBA" id="ARBA00010944"/>
    </source>
</evidence>
<dbReference type="Proteomes" id="UP001325479">
    <property type="component" value="Chromosome"/>
</dbReference>
<evidence type="ECO:0000256" key="5">
    <source>
        <dbReference type="ARBA" id="ARBA00048200"/>
    </source>
</evidence>
<dbReference type="Gene3D" id="3.40.50.720">
    <property type="entry name" value="NAD(P)-binding Rossmann-like Domain"/>
    <property type="match status" value="1"/>
</dbReference>
<organism evidence="8 9">
    <name type="scientific">Paraburkholderia kururiensis</name>
    <dbReference type="NCBI Taxonomy" id="984307"/>
    <lineage>
        <taxon>Bacteria</taxon>
        <taxon>Pseudomonadati</taxon>
        <taxon>Pseudomonadota</taxon>
        <taxon>Betaproteobacteria</taxon>
        <taxon>Burkholderiales</taxon>
        <taxon>Burkholderiaceae</taxon>
        <taxon>Paraburkholderia</taxon>
    </lineage>
</organism>
<protein>
    <recommendedName>
        <fullName evidence="4 6">dTDP-4-dehydrorhamnose reductase</fullName>
        <ecNumber evidence="3 6">1.1.1.133</ecNumber>
    </recommendedName>
</protein>
<comment type="catalytic activity">
    <reaction evidence="5 6">
        <text>dTDP-beta-L-rhamnose + NADP(+) = dTDP-4-dehydro-beta-L-rhamnose + NADPH + H(+)</text>
        <dbReference type="Rhea" id="RHEA:21796"/>
        <dbReference type="ChEBI" id="CHEBI:15378"/>
        <dbReference type="ChEBI" id="CHEBI:57510"/>
        <dbReference type="ChEBI" id="CHEBI:57783"/>
        <dbReference type="ChEBI" id="CHEBI:58349"/>
        <dbReference type="ChEBI" id="CHEBI:62830"/>
        <dbReference type="EC" id="1.1.1.133"/>
    </reaction>
</comment>
<keyword evidence="9" id="KW-1185">Reference proteome</keyword>
<dbReference type="InterPro" id="IPR005913">
    <property type="entry name" value="dTDP_dehydrorham_reduct"/>
</dbReference>
<evidence type="ECO:0000256" key="3">
    <source>
        <dbReference type="ARBA" id="ARBA00012929"/>
    </source>
</evidence>
<accession>A0ABZ0WHM9</accession>
<dbReference type="RefSeq" id="WP_114809023.1">
    <property type="nucleotide sequence ID" value="NZ_CP139965.1"/>
</dbReference>
<dbReference type="EMBL" id="CP139965">
    <property type="protein sequence ID" value="WQD76871.1"/>
    <property type="molecule type" value="Genomic_DNA"/>
</dbReference>
<dbReference type="PANTHER" id="PTHR10491:SF4">
    <property type="entry name" value="METHIONINE ADENOSYLTRANSFERASE 2 SUBUNIT BETA"/>
    <property type="match status" value="1"/>
</dbReference>
<dbReference type="Pfam" id="PF04321">
    <property type="entry name" value="RmlD_sub_bind"/>
    <property type="match status" value="1"/>
</dbReference>
<comment type="similarity">
    <text evidence="2 6">Belongs to the dTDP-4-dehydrorhamnose reductase family.</text>
</comment>
<keyword evidence="6 8" id="KW-0560">Oxidoreductase</keyword>
<evidence type="ECO:0000256" key="4">
    <source>
        <dbReference type="ARBA" id="ARBA00017099"/>
    </source>
</evidence>
<reference evidence="8 9" key="1">
    <citation type="submission" date="2023-12" db="EMBL/GenBank/DDBJ databases">
        <title>Genome sequencing and assembly of bacterial species from a model synthetic community.</title>
        <authorList>
            <person name="Hogle S.L."/>
        </authorList>
    </citation>
    <scope>NUCLEOTIDE SEQUENCE [LARGE SCALE GENOMIC DNA]</scope>
    <source>
        <strain evidence="8 9">HAMBI 2494</strain>
    </source>
</reference>
<evidence type="ECO:0000256" key="1">
    <source>
        <dbReference type="ARBA" id="ARBA00004781"/>
    </source>
</evidence>
<name>A0ABZ0WHM9_9BURK</name>
<dbReference type="SUPFAM" id="SSF51735">
    <property type="entry name" value="NAD(P)-binding Rossmann-fold domains"/>
    <property type="match status" value="1"/>
</dbReference>
<dbReference type="PANTHER" id="PTHR10491">
    <property type="entry name" value="DTDP-4-DEHYDRORHAMNOSE REDUCTASE"/>
    <property type="match status" value="1"/>
</dbReference>
<dbReference type="NCBIfam" id="TIGR01214">
    <property type="entry name" value="rmlD"/>
    <property type="match status" value="1"/>
</dbReference>
<evidence type="ECO:0000259" key="7">
    <source>
        <dbReference type="Pfam" id="PF04321"/>
    </source>
</evidence>
<comment type="function">
    <text evidence="6">Catalyzes the reduction of dTDP-6-deoxy-L-lyxo-4-hexulose to yield dTDP-L-rhamnose.</text>
</comment>
<dbReference type="CDD" id="cd05254">
    <property type="entry name" value="dTDP_HR_like_SDR_e"/>
    <property type="match status" value="1"/>
</dbReference>
<sequence length="296" mass="32472">MKILLVGRNGQVGWELRRTLLPLGEVVAFDRERLDMSRPETISSAVDRVSPDVIVNATAYTAVDRAETEEGLATTVNGTAVGALAEAARRHQAVLLHYSTDYVFDGTANVPYAEDAAPCPQSAYGRSKLAGEQAIAEVGGDWMVFRTSWVYGVRGRNFMRTIAGASLEREALRVVADQRGTPTAARTIADLTAHALREALLRRRDGAFPGGMYHLTARGETTWHAFAESIVEAMRAARGDAVRTRSIEPITTEQFAAPAPRPRYSVLDGTRFDHTFGLSRPDWKTAFELVFADYLV</sequence>
<gene>
    <name evidence="8" type="primary">rfbD</name>
    <name evidence="8" type="ORF">U0042_22745</name>
</gene>
<comment type="pathway">
    <text evidence="1 6">Carbohydrate biosynthesis; dTDP-L-rhamnose biosynthesis.</text>
</comment>
<dbReference type="Gene3D" id="3.90.25.10">
    <property type="entry name" value="UDP-galactose 4-epimerase, domain 1"/>
    <property type="match status" value="1"/>
</dbReference>
<dbReference type="EC" id="1.1.1.133" evidence="3 6"/>
<evidence type="ECO:0000313" key="8">
    <source>
        <dbReference type="EMBL" id="WQD76871.1"/>
    </source>
</evidence>
<feature type="domain" description="RmlD-like substrate binding" evidence="7">
    <location>
        <begin position="1"/>
        <end position="294"/>
    </location>
</feature>
<evidence type="ECO:0000313" key="9">
    <source>
        <dbReference type="Proteomes" id="UP001325479"/>
    </source>
</evidence>
<dbReference type="InterPro" id="IPR036291">
    <property type="entry name" value="NAD(P)-bd_dom_sf"/>
</dbReference>
<dbReference type="GO" id="GO:0008831">
    <property type="term" value="F:dTDP-4-dehydrorhamnose reductase activity"/>
    <property type="evidence" value="ECO:0007669"/>
    <property type="project" value="UniProtKB-EC"/>
</dbReference>
<dbReference type="InterPro" id="IPR029903">
    <property type="entry name" value="RmlD-like-bd"/>
</dbReference>
<comment type="cofactor">
    <cofactor evidence="6">
        <name>Mg(2+)</name>
        <dbReference type="ChEBI" id="CHEBI:18420"/>
    </cofactor>
    <text evidence="6">Binds 1 Mg(2+) ion per monomer.</text>
</comment>
<proteinExistence type="inferred from homology"/>
<keyword evidence="6" id="KW-0521">NADP</keyword>
<evidence type="ECO:0000256" key="6">
    <source>
        <dbReference type="RuleBase" id="RU364082"/>
    </source>
</evidence>